<evidence type="ECO:0000256" key="1">
    <source>
        <dbReference type="SAM" id="MobiDB-lite"/>
    </source>
</evidence>
<keyword evidence="3" id="KW-1185">Reference proteome</keyword>
<evidence type="ECO:0000313" key="2">
    <source>
        <dbReference type="EMBL" id="ATQ78059.1"/>
    </source>
</evidence>
<protein>
    <submittedName>
        <fullName evidence="2">Uncharacterized protein</fullName>
    </submittedName>
</protein>
<organism evidence="2 3">
    <name type="scientific">Massilia violaceinigra</name>
    <dbReference type="NCBI Taxonomy" id="2045208"/>
    <lineage>
        <taxon>Bacteria</taxon>
        <taxon>Pseudomonadati</taxon>
        <taxon>Pseudomonadota</taxon>
        <taxon>Betaproteobacteria</taxon>
        <taxon>Burkholderiales</taxon>
        <taxon>Oxalobacteraceae</taxon>
        <taxon>Telluria group</taxon>
        <taxon>Massilia</taxon>
    </lineage>
</organism>
<name>A0A2D2DSV7_9BURK</name>
<dbReference type="EMBL" id="CP024608">
    <property type="protein sequence ID" value="ATQ78059.1"/>
    <property type="molecule type" value="Genomic_DNA"/>
</dbReference>
<evidence type="ECO:0000313" key="3">
    <source>
        <dbReference type="Proteomes" id="UP000229897"/>
    </source>
</evidence>
<dbReference type="Proteomes" id="UP000229897">
    <property type="component" value="Chromosome"/>
</dbReference>
<accession>A0A2D2DSV7</accession>
<reference evidence="2" key="1">
    <citation type="submission" date="2017-10" db="EMBL/GenBank/DDBJ databases">
        <title>Massilia psychrophilum sp. nov., a novel purple-pigmented bacterium isolated from Tianshan glacier, Xinjiang Municipality, China.</title>
        <authorList>
            <person name="Wang H."/>
        </authorList>
    </citation>
    <scope>NUCLEOTIDE SEQUENCE [LARGE SCALE GENOMIC DNA]</scope>
    <source>
        <strain evidence="2">B2</strain>
    </source>
</reference>
<dbReference type="RefSeq" id="WP_099880753.1">
    <property type="nucleotide sequence ID" value="NZ_CP024608.1"/>
</dbReference>
<dbReference type="KEGG" id="mass:CR152_28785"/>
<gene>
    <name evidence="2" type="ORF">CR152_28785</name>
</gene>
<proteinExistence type="predicted"/>
<sequence>MEQSSPRKQTIALQRVDIASPCTASWDKMAGDDRVRHCKDCNKNVFNLSAMPQADAAALLAENHHGELCVRFYRRQDGTVMTSDRGDSPRAAVRQAWRKLPHMAGAAVLALSAAGSSAGDAVPDAKVDAPVPKVTPARTMVMMGTPPRPSMQGVSDATKPALPSGQTGQPEKKTKSAAWMGNVAPPREPLKQAAKGANPPTR</sequence>
<feature type="region of interest" description="Disordered" evidence="1">
    <location>
        <begin position="145"/>
        <end position="202"/>
    </location>
</feature>
<dbReference type="OrthoDB" id="9814057at2"/>
<dbReference type="AlphaFoldDB" id="A0A2D2DSV7"/>